<organism evidence="1 2">
    <name type="scientific">Plasmodium falciparum (isolate Dd2)</name>
    <dbReference type="NCBI Taxonomy" id="57267"/>
    <lineage>
        <taxon>Eukaryota</taxon>
        <taxon>Sar</taxon>
        <taxon>Alveolata</taxon>
        <taxon>Apicomplexa</taxon>
        <taxon>Aconoidasida</taxon>
        <taxon>Haemosporida</taxon>
        <taxon>Plasmodiidae</taxon>
        <taxon>Plasmodium</taxon>
        <taxon>Plasmodium (Laverania)</taxon>
    </lineage>
</organism>
<evidence type="ECO:0000313" key="2">
    <source>
        <dbReference type="Proteomes" id="UP000054282"/>
    </source>
</evidence>
<reference evidence="2" key="2">
    <citation type="submission" date="2006-09" db="EMBL/GenBank/DDBJ databases">
        <title>The genome sequence of Plasmodium falciparum Dd2.</title>
        <authorList>
            <consortium name="The Broad Institute Genome Sequencing Platform"/>
            <person name="Birren B."/>
            <person name="Lander E."/>
            <person name="Galagan J."/>
            <person name="Nusbaum C."/>
            <person name="Devon K."/>
            <person name="Henn M."/>
            <person name="Jaffe D."/>
            <person name="Butler J."/>
            <person name="Alvarez P."/>
            <person name="Gnerre S."/>
            <person name="Grabherr M."/>
            <person name="Kleber M."/>
            <person name="Mauceli E."/>
            <person name="Brockman W."/>
            <person name="MacCallum I.A."/>
            <person name="Rounsley S."/>
            <person name="Young S."/>
            <person name="LaButti K."/>
            <person name="Pushparaj V."/>
            <person name="DeCaprio D."/>
            <person name="Crawford M."/>
            <person name="Koehrsen M."/>
            <person name="Engels R."/>
            <person name="Montgomery P."/>
            <person name="Pearson M."/>
            <person name="Howarth C."/>
            <person name="Larson L."/>
            <person name="Luoma S."/>
            <person name="White J."/>
            <person name="Kodira C."/>
            <person name="Zeng Q."/>
            <person name="O'Leary S."/>
            <person name="Yandava C."/>
            <person name="Alvarado L."/>
            <person name="Wirth D."/>
            <person name="Volkman S."/>
            <person name="Hartl D."/>
        </authorList>
    </citation>
    <scope>NUCLEOTIDE SEQUENCE [LARGE SCALE GENOMIC DNA]</scope>
</reference>
<accession>A0A0L7M931</accession>
<dbReference type="KEGG" id="pfd:PFDG_04865"/>
<proteinExistence type="predicted"/>
<sequence>MKYDQQALKLSHITNISYNMVPNDYYCMDDYKSLISNEQSSENSYLNSNVENNLMT</sequence>
<dbReference type="AlphaFoldDB" id="A0A0L7M931"/>
<protein>
    <submittedName>
        <fullName evidence="1">Uncharacterized protein</fullName>
    </submittedName>
</protein>
<dbReference type="Proteomes" id="UP000054282">
    <property type="component" value="Unassembled WGS sequence"/>
</dbReference>
<dbReference type="EMBL" id="GG702208">
    <property type="protein sequence ID" value="KOB89316.1"/>
    <property type="molecule type" value="Genomic_DNA"/>
</dbReference>
<reference evidence="2" key="1">
    <citation type="submission" date="2006-09" db="EMBL/GenBank/DDBJ databases">
        <title>Annotation of Plasmodium falciparum Dd2.</title>
        <authorList>
            <consortium name="The Broad Institute Genome Sequencing Platform"/>
            <person name="Volkman S.K."/>
            <person name="Neafsey D.E."/>
            <person name="Dash A.P."/>
            <person name="Chitnis C.E."/>
            <person name="Hartl D.L."/>
            <person name="Young S.K."/>
            <person name="Zeng Q."/>
            <person name="Koehrsen M."/>
            <person name="Alvarado L."/>
            <person name="Berlin A."/>
            <person name="Borenstein D."/>
            <person name="Chapman S.B."/>
            <person name="Chen Z."/>
            <person name="Engels R."/>
            <person name="Freedman E."/>
            <person name="Gellesch M."/>
            <person name="Goldberg J."/>
            <person name="Griggs A."/>
            <person name="Gujja S."/>
            <person name="Heilman E.R."/>
            <person name="Heiman D.I."/>
            <person name="Howarth C."/>
            <person name="Jen D."/>
            <person name="Larson L."/>
            <person name="Mehta T."/>
            <person name="Neiman D."/>
            <person name="Park D."/>
            <person name="Pearson M."/>
            <person name="Roberts A."/>
            <person name="Saif S."/>
            <person name="Shea T."/>
            <person name="Shenoy N."/>
            <person name="Sisk P."/>
            <person name="Stolte C."/>
            <person name="Sykes S."/>
            <person name="Walk T."/>
            <person name="White J."/>
            <person name="Yandava C."/>
            <person name="Haas B."/>
            <person name="Henn M.R."/>
            <person name="Nusbaum C."/>
            <person name="Birren B."/>
        </authorList>
    </citation>
    <scope>NUCLEOTIDE SEQUENCE [LARGE SCALE GENOMIC DNA]</scope>
</reference>
<name>A0A0L7M931_PLAF4</name>
<evidence type="ECO:0000313" key="1">
    <source>
        <dbReference type="EMBL" id="KOB89316.1"/>
    </source>
</evidence>
<gene>
    <name evidence="1" type="ORF">PFDG_04865</name>
</gene>